<keyword evidence="8" id="KW-1185">Reference proteome</keyword>
<evidence type="ECO:0000313" key="7">
    <source>
        <dbReference type="EMBL" id="CAL1363540.1"/>
    </source>
</evidence>
<protein>
    <recommendedName>
        <fullName evidence="6">S-protein homolog</fullName>
    </recommendedName>
</protein>
<evidence type="ECO:0000256" key="6">
    <source>
        <dbReference type="RuleBase" id="RU367044"/>
    </source>
</evidence>
<dbReference type="Pfam" id="PF05938">
    <property type="entry name" value="Self-incomp_S1"/>
    <property type="match status" value="1"/>
</dbReference>
<dbReference type="GO" id="GO:0060320">
    <property type="term" value="P:rejection of self pollen"/>
    <property type="evidence" value="ECO:0007669"/>
    <property type="project" value="UniProtKB-KW"/>
</dbReference>
<sequence>MNAASVALLLAFTTTTTIVLAAPAPDAGGGEQADGMAPTKWKLWSYEHIHISNELGSNAAMTVHCTSFELFGKKEDMGVQHVAAGAEYKWQFKPPLVFGKSKYWCVVSPVDNDVAAGPPVHAGFFAYDEDDRSIFDTNFNVYWAVRPDGVYMRDVSGGIGDLLKSVWIPGNP</sequence>
<feature type="chain" id="PRO_5043112784" description="S-protein homolog" evidence="6">
    <location>
        <begin position="22"/>
        <end position="172"/>
    </location>
</feature>
<evidence type="ECO:0000256" key="3">
    <source>
        <dbReference type="ARBA" id="ARBA00022471"/>
    </source>
</evidence>
<dbReference type="AlphaFoldDB" id="A0AAV2D1N0"/>
<keyword evidence="4 6" id="KW-0964">Secreted</keyword>
<accession>A0AAV2D1N0</accession>
<name>A0AAV2D1N0_9ROSI</name>
<reference evidence="7 8" key="1">
    <citation type="submission" date="2024-04" db="EMBL/GenBank/DDBJ databases">
        <authorList>
            <person name="Fracassetti M."/>
        </authorList>
    </citation>
    <scope>NUCLEOTIDE SEQUENCE [LARGE SCALE GENOMIC DNA]</scope>
</reference>
<comment type="subcellular location">
    <subcellularLocation>
        <location evidence="1 6">Secreted</location>
    </subcellularLocation>
</comment>
<organism evidence="7 8">
    <name type="scientific">Linum trigynum</name>
    <dbReference type="NCBI Taxonomy" id="586398"/>
    <lineage>
        <taxon>Eukaryota</taxon>
        <taxon>Viridiplantae</taxon>
        <taxon>Streptophyta</taxon>
        <taxon>Embryophyta</taxon>
        <taxon>Tracheophyta</taxon>
        <taxon>Spermatophyta</taxon>
        <taxon>Magnoliopsida</taxon>
        <taxon>eudicotyledons</taxon>
        <taxon>Gunneridae</taxon>
        <taxon>Pentapetalae</taxon>
        <taxon>rosids</taxon>
        <taxon>fabids</taxon>
        <taxon>Malpighiales</taxon>
        <taxon>Linaceae</taxon>
        <taxon>Linum</taxon>
    </lineage>
</organism>
<evidence type="ECO:0000256" key="1">
    <source>
        <dbReference type="ARBA" id="ARBA00004613"/>
    </source>
</evidence>
<comment type="similarity">
    <text evidence="2 6">Belongs to the plant self-incompatibility (S1) protein family.</text>
</comment>
<dbReference type="PANTHER" id="PTHR31232">
    <property type="match status" value="1"/>
</dbReference>
<gene>
    <name evidence="7" type="ORF">LTRI10_LOCUS9970</name>
</gene>
<evidence type="ECO:0000313" key="8">
    <source>
        <dbReference type="Proteomes" id="UP001497516"/>
    </source>
</evidence>
<evidence type="ECO:0000256" key="4">
    <source>
        <dbReference type="ARBA" id="ARBA00022525"/>
    </source>
</evidence>
<dbReference type="EMBL" id="OZ034814">
    <property type="protein sequence ID" value="CAL1363540.1"/>
    <property type="molecule type" value="Genomic_DNA"/>
</dbReference>
<evidence type="ECO:0000256" key="2">
    <source>
        <dbReference type="ARBA" id="ARBA00005581"/>
    </source>
</evidence>
<dbReference type="InterPro" id="IPR010264">
    <property type="entry name" value="Self-incomp_S1"/>
</dbReference>
<feature type="signal peptide" evidence="6">
    <location>
        <begin position="1"/>
        <end position="21"/>
    </location>
</feature>
<dbReference type="Proteomes" id="UP001497516">
    <property type="component" value="Chromosome 10"/>
</dbReference>
<dbReference type="PANTHER" id="PTHR31232:SF156">
    <property type="entry name" value="PLANT SELF-INCOMPATIBILITY PROTEIN S1 FAMILY-RELATED"/>
    <property type="match status" value="1"/>
</dbReference>
<proteinExistence type="inferred from homology"/>
<dbReference type="GO" id="GO:0005576">
    <property type="term" value="C:extracellular region"/>
    <property type="evidence" value="ECO:0007669"/>
    <property type="project" value="UniProtKB-SubCell"/>
</dbReference>
<evidence type="ECO:0000256" key="5">
    <source>
        <dbReference type="ARBA" id="ARBA00022729"/>
    </source>
</evidence>
<keyword evidence="3 6" id="KW-0713">Self-incompatibility</keyword>
<keyword evidence="5 6" id="KW-0732">Signal</keyword>